<sequence>MTTTTMAEENGHGARPSTAQYPEPQPYPSPQMRATYAWPPPQGQPNEAYRQSPGQSNTSLPINLPPLRSIDPQSHSQPPAHPPSHQNEGTAQQQQGQPIPGYYPPPPPPPNVQHHNHTSAPQLMRYAPIPQGDAHMMAGSRHKKEIKRRTKTGCLTCRKRRIKCDEQHPACRNCQKSKRECLGYDPIFKQQSGPQQLQPAPSASPSSTSSTLAAHSAPPPNYPPVQSSYPPQSSSGYAPSPSPHRAHSAHPPPPLHQASSQQQHSYEYTSAIDPALAGAEAAGPLPPPHTSSHDQHSRRTPPPSTSAHSIPPIKMEKKPARLIRIEELFSADRHASPDAQKQAEDISADMMNEIKSIYSNDYAPGLCGILETSWFSTSGWARLSANKAVCQQIAQLIELFKRPAGGAESFEHEARCRSAETKVVWQLLNLIRPPTVTSNGTNGSNSPMTLELDEGMKRLDLLEALLTNRILEPNRMADLVYPSDISPEKTHEVEFWRSLGNFVSRRSDDASAAQPLDNALRQCRDNLFSKENRDVLYSGMIARHVGARVPEFPDQTLPVGPGGEDNDFNKLYIAKTFVLEQAAHKGTNNAIMRICDMISRSWSVR</sequence>
<feature type="region of interest" description="Disordered" evidence="2">
    <location>
        <begin position="1"/>
        <end position="120"/>
    </location>
</feature>
<feature type="domain" description="Zn(2)-C6 fungal-type" evidence="3">
    <location>
        <begin position="153"/>
        <end position="181"/>
    </location>
</feature>
<comment type="caution">
    <text evidence="4">The sequence shown here is derived from an EMBL/GenBank/DDBJ whole genome shotgun (WGS) entry which is preliminary data.</text>
</comment>
<dbReference type="GO" id="GO:0000981">
    <property type="term" value="F:DNA-binding transcription factor activity, RNA polymerase II-specific"/>
    <property type="evidence" value="ECO:0007669"/>
    <property type="project" value="InterPro"/>
</dbReference>
<dbReference type="InterPro" id="IPR036864">
    <property type="entry name" value="Zn2-C6_fun-type_DNA-bd_sf"/>
</dbReference>
<dbReference type="Proteomes" id="UP000433883">
    <property type="component" value="Unassembled WGS sequence"/>
</dbReference>
<accession>A0A8H3YSC3</accession>
<dbReference type="PANTHER" id="PTHR38791:SF13">
    <property type="entry name" value="ZN(2)-C6 FUNGAL-TYPE DOMAIN-CONTAINING PROTEIN"/>
    <property type="match status" value="1"/>
</dbReference>
<dbReference type="Gene3D" id="4.10.240.10">
    <property type="entry name" value="Zn(2)-C6 fungal-type DNA-binding domain"/>
    <property type="match status" value="1"/>
</dbReference>
<proteinExistence type="predicted"/>
<reference evidence="4 5" key="1">
    <citation type="submission" date="2019-11" db="EMBL/GenBank/DDBJ databases">
        <title>Venturia inaequalis Genome Resource.</title>
        <authorList>
            <person name="Lichtner F.J."/>
        </authorList>
    </citation>
    <scope>NUCLEOTIDE SEQUENCE [LARGE SCALE GENOMIC DNA]</scope>
    <source>
        <strain evidence="4">Bline_iso_100314</strain>
    </source>
</reference>
<feature type="region of interest" description="Disordered" evidence="2">
    <location>
        <begin position="278"/>
        <end position="316"/>
    </location>
</feature>
<dbReference type="InterPro" id="IPR001138">
    <property type="entry name" value="Zn2Cys6_DnaBD"/>
</dbReference>
<dbReference type="InterPro" id="IPR053175">
    <property type="entry name" value="DHMBA_Reg_Transcription_Factor"/>
</dbReference>
<gene>
    <name evidence="4" type="ORF">BLS_005916</name>
</gene>
<feature type="compositionally biased region" description="Low complexity" evidence="2">
    <location>
        <begin position="190"/>
        <end position="216"/>
    </location>
</feature>
<feature type="compositionally biased region" description="Low complexity" evidence="2">
    <location>
        <begin position="256"/>
        <end position="265"/>
    </location>
</feature>
<evidence type="ECO:0000256" key="2">
    <source>
        <dbReference type="SAM" id="MobiDB-lite"/>
    </source>
</evidence>
<feature type="compositionally biased region" description="Polar residues" evidence="2">
    <location>
        <begin position="52"/>
        <end position="61"/>
    </location>
</feature>
<dbReference type="PROSITE" id="PS00463">
    <property type="entry name" value="ZN2_CY6_FUNGAL_1"/>
    <property type="match status" value="1"/>
</dbReference>
<feature type="compositionally biased region" description="Low complexity" evidence="2">
    <location>
        <begin position="224"/>
        <end position="239"/>
    </location>
</feature>
<dbReference type="CDD" id="cd00067">
    <property type="entry name" value="GAL4"/>
    <property type="match status" value="1"/>
</dbReference>
<dbReference type="Pfam" id="PF00172">
    <property type="entry name" value="Zn_clus"/>
    <property type="match status" value="1"/>
</dbReference>
<protein>
    <recommendedName>
        <fullName evidence="3">Zn(2)-C6 fungal-type domain-containing protein</fullName>
    </recommendedName>
</protein>
<evidence type="ECO:0000313" key="4">
    <source>
        <dbReference type="EMBL" id="KAE9968322.1"/>
    </source>
</evidence>
<dbReference type="GO" id="GO:0008270">
    <property type="term" value="F:zinc ion binding"/>
    <property type="evidence" value="ECO:0007669"/>
    <property type="project" value="InterPro"/>
</dbReference>
<feature type="compositionally biased region" description="Low complexity" evidence="2">
    <location>
        <begin position="72"/>
        <end position="100"/>
    </location>
</feature>
<dbReference type="EMBL" id="WNWQ01000419">
    <property type="protein sequence ID" value="KAE9968322.1"/>
    <property type="molecule type" value="Genomic_DNA"/>
</dbReference>
<feature type="compositionally biased region" description="Pro residues" evidence="2">
    <location>
        <begin position="101"/>
        <end position="111"/>
    </location>
</feature>
<dbReference type="SMART" id="SM00066">
    <property type="entry name" value="GAL4"/>
    <property type="match status" value="1"/>
</dbReference>
<evidence type="ECO:0000256" key="1">
    <source>
        <dbReference type="ARBA" id="ARBA00023242"/>
    </source>
</evidence>
<dbReference type="SUPFAM" id="SSF57701">
    <property type="entry name" value="Zn2/Cys6 DNA-binding domain"/>
    <property type="match status" value="1"/>
</dbReference>
<dbReference type="PROSITE" id="PS50048">
    <property type="entry name" value="ZN2_CY6_FUNGAL_2"/>
    <property type="match status" value="1"/>
</dbReference>
<evidence type="ECO:0000259" key="3">
    <source>
        <dbReference type="PROSITE" id="PS50048"/>
    </source>
</evidence>
<keyword evidence="1" id="KW-0539">Nucleus</keyword>
<evidence type="ECO:0000313" key="5">
    <source>
        <dbReference type="Proteomes" id="UP000433883"/>
    </source>
</evidence>
<dbReference type="PANTHER" id="PTHR38791">
    <property type="entry name" value="ZN(II)2CYS6 TRANSCRIPTION FACTOR (EUROFUNG)-RELATED-RELATED"/>
    <property type="match status" value="1"/>
</dbReference>
<name>A0A8H3YSC3_VENIN</name>
<dbReference type="AlphaFoldDB" id="A0A8H3YSC3"/>
<organism evidence="4 5">
    <name type="scientific">Venturia inaequalis</name>
    <name type="common">Apple scab fungus</name>
    <dbReference type="NCBI Taxonomy" id="5025"/>
    <lineage>
        <taxon>Eukaryota</taxon>
        <taxon>Fungi</taxon>
        <taxon>Dikarya</taxon>
        <taxon>Ascomycota</taxon>
        <taxon>Pezizomycotina</taxon>
        <taxon>Dothideomycetes</taxon>
        <taxon>Pleosporomycetidae</taxon>
        <taxon>Venturiales</taxon>
        <taxon>Venturiaceae</taxon>
        <taxon>Venturia</taxon>
    </lineage>
</organism>
<feature type="region of interest" description="Disordered" evidence="2">
    <location>
        <begin position="189"/>
        <end position="266"/>
    </location>
</feature>